<keyword evidence="1" id="KW-0812">Transmembrane</keyword>
<feature type="transmembrane region" description="Helical" evidence="1">
    <location>
        <begin position="246"/>
        <end position="273"/>
    </location>
</feature>
<dbReference type="KEGG" id="arep:ID810_02830"/>
<evidence type="ECO:0000313" key="3">
    <source>
        <dbReference type="Proteomes" id="UP000594637"/>
    </source>
</evidence>
<evidence type="ECO:0000313" key="2">
    <source>
        <dbReference type="EMBL" id="QPL05908.1"/>
    </source>
</evidence>
<evidence type="ECO:0000256" key="1">
    <source>
        <dbReference type="SAM" id="Phobius"/>
    </source>
</evidence>
<keyword evidence="3" id="KW-1185">Reference proteome</keyword>
<dbReference type="InterPro" id="IPR001927">
    <property type="entry name" value="Na/Gal_symport"/>
</dbReference>
<accession>A0A7T0LM78</accession>
<feature type="transmembrane region" description="Helical" evidence="1">
    <location>
        <begin position="293"/>
        <end position="314"/>
    </location>
</feature>
<dbReference type="PANTHER" id="PTHR11328">
    <property type="entry name" value="MAJOR FACILITATOR SUPERFAMILY DOMAIN-CONTAINING PROTEIN"/>
    <property type="match status" value="1"/>
</dbReference>
<dbReference type="GO" id="GO:0006814">
    <property type="term" value="P:sodium ion transport"/>
    <property type="evidence" value="ECO:0007669"/>
    <property type="project" value="InterPro"/>
</dbReference>
<feature type="transmembrane region" description="Helical" evidence="1">
    <location>
        <begin position="127"/>
        <end position="146"/>
    </location>
</feature>
<feature type="transmembrane region" description="Helical" evidence="1">
    <location>
        <begin position="432"/>
        <end position="455"/>
    </location>
</feature>
<gene>
    <name evidence="2" type="ORF">ID810_02830</name>
</gene>
<feature type="transmembrane region" description="Helical" evidence="1">
    <location>
        <begin position="321"/>
        <end position="340"/>
    </location>
</feature>
<dbReference type="PANTHER" id="PTHR11328:SF24">
    <property type="entry name" value="MAJOR FACILITATOR SUPERFAMILY (MFS) PROFILE DOMAIN-CONTAINING PROTEIN"/>
    <property type="match status" value="1"/>
</dbReference>
<sequence>MSSATESGGGPTPSAPAPPFGLRDKIGYLFGDWGNDFTFIFASTYLMVFYTNVAGLNPAHVGTLFLVARLVDAFTDVGWGRLLDRMTPSAAGRFRPWILRMALPVAVSSSLMYLFTIADWSYGARLSYAAVTYLVWGSIFYTSVNIPYGSMASVITADPGQRSELSVFRAFGAALGAIIVTGVPPLLLYRKVDGVSQVVPHNVLWGAIAVGVCAVACYVMCYRLTTERIRKPTPATDTSPSRGFGTLLLSLLSNRALLVLIASNIVLFLATMLNNTMLPYVWLYHFNDGQLSSINGVIAQVPIFVLVPFAAVLARRIGKKELIGAGIAVAGALYIAAYLLHVSNPWVYLALMTVAGFGVALYTMLVWAMVTDVIDDEEIRSGERDDGTIYAMNTWARKLSQAIAGGVGGYALGWVGFQAGQETQSGQTIDGIYAFATLVPGVLYLVVGAFLLFAFPLSRRRVEDNATVLAGRHADRAGEA</sequence>
<feature type="transmembrane region" description="Helical" evidence="1">
    <location>
        <begin position="346"/>
        <end position="370"/>
    </location>
</feature>
<feature type="transmembrane region" description="Helical" evidence="1">
    <location>
        <begin position="402"/>
        <end position="420"/>
    </location>
</feature>
<dbReference type="NCBIfam" id="TIGR00792">
    <property type="entry name" value="gph"/>
    <property type="match status" value="1"/>
</dbReference>
<dbReference type="InterPro" id="IPR036259">
    <property type="entry name" value="MFS_trans_sf"/>
</dbReference>
<feature type="transmembrane region" description="Helical" evidence="1">
    <location>
        <begin position="167"/>
        <end position="188"/>
    </location>
</feature>
<dbReference type="EMBL" id="CP063989">
    <property type="protein sequence ID" value="QPL05908.1"/>
    <property type="molecule type" value="Genomic_DNA"/>
</dbReference>
<feature type="transmembrane region" description="Helical" evidence="1">
    <location>
        <begin position="97"/>
        <end position="115"/>
    </location>
</feature>
<name>A0A7T0LM78_9ACTO</name>
<reference evidence="2 3" key="1">
    <citation type="submission" date="2020-11" db="EMBL/GenBank/DDBJ databases">
        <title>Actinomyces sp. ZJ750.</title>
        <authorList>
            <person name="Zhou J."/>
        </authorList>
    </citation>
    <scope>NUCLEOTIDE SEQUENCE [LARGE SCALE GENOMIC DNA]</scope>
    <source>
        <strain evidence="2 3">ZJ750</strain>
    </source>
</reference>
<organism evidence="2 3">
    <name type="scientific">Actinomyces respiraculi</name>
    <dbReference type="NCBI Taxonomy" id="2744574"/>
    <lineage>
        <taxon>Bacteria</taxon>
        <taxon>Bacillati</taxon>
        <taxon>Actinomycetota</taxon>
        <taxon>Actinomycetes</taxon>
        <taxon>Actinomycetales</taxon>
        <taxon>Actinomycetaceae</taxon>
        <taxon>Actinomyces</taxon>
    </lineage>
</organism>
<dbReference type="Pfam" id="PF13347">
    <property type="entry name" value="MFS_2"/>
    <property type="match status" value="1"/>
</dbReference>
<dbReference type="GO" id="GO:0005886">
    <property type="term" value="C:plasma membrane"/>
    <property type="evidence" value="ECO:0007669"/>
    <property type="project" value="TreeGrafter"/>
</dbReference>
<feature type="transmembrane region" description="Helical" evidence="1">
    <location>
        <begin position="203"/>
        <end position="225"/>
    </location>
</feature>
<dbReference type="Proteomes" id="UP000594637">
    <property type="component" value="Chromosome"/>
</dbReference>
<dbReference type="GO" id="GO:0008643">
    <property type="term" value="P:carbohydrate transport"/>
    <property type="evidence" value="ECO:0007669"/>
    <property type="project" value="InterPro"/>
</dbReference>
<dbReference type="Gene3D" id="1.20.1250.20">
    <property type="entry name" value="MFS general substrate transporter like domains"/>
    <property type="match status" value="2"/>
</dbReference>
<keyword evidence="1" id="KW-1133">Transmembrane helix</keyword>
<keyword evidence="1" id="KW-0472">Membrane</keyword>
<dbReference type="SUPFAM" id="SSF103473">
    <property type="entry name" value="MFS general substrate transporter"/>
    <property type="match status" value="1"/>
</dbReference>
<dbReference type="InterPro" id="IPR039672">
    <property type="entry name" value="MFS_2"/>
</dbReference>
<dbReference type="AlphaFoldDB" id="A0A7T0LM78"/>
<dbReference type="GO" id="GO:0015293">
    <property type="term" value="F:symporter activity"/>
    <property type="evidence" value="ECO:0007669"/>
    <property type="project" value="InterPro"/>
</dbReference>
<dbReference type="RefSeq" id="WP_166855248.1">
    <property type="nucleotide sequence ID" value="NZ_CP063989.1"/>
</dbReference>
<proteinExistence type="predicted"/>
<dbReference type="CDD" id="cd17332">
    <property type="entry name" value="MFS_MelB_like"/>
    <property type="match status" value="1"/>
</dbReference>
<protein>
    <submittedName>
        <fullName evidence="2">MFS transporter</fullName>
    </submittedName>
</protein>